<keyword evidence="1" id="KW-0812">Transmembrane</keyword>
<evidence type="ECO:0000313" key="2">
    <source>
        <dbReference type="EMBL" id="QHQ61973.1"/>
    </source>
</evidence>
<dbReference type="KEGG" id="anr:Ana3638_15230"/>
<evidence type="ECO:0000256" key="1">
    <source>
        <dbReference type="SAM" id="Phobius"/>
    </source>
</evidence>
<name>A0A6P1TNC9_9FIRM</name>
<evidence type="ECO:0008006" key="4">
    <source>
        <dbReference type="Google" id="ProtNLM"/>
    </source>
</evidence>
<dbReference type="GO" id="GO:0016020">
    <property type="term" value="C:membrane"/>
    <property type="evidence" value="ECO:0007669"/>
    <property type="project" value="UniProtKB-SubCell"/>
</dbReference>
<keyword evidence="3" id="KW-1185">Reference proteome</keyword>
<keyword evidence="1" id="KW-0472">Membrane</keyword>
<feature type="transmembrane region" description="Helical" evidence="1">
    <location>
        <begin position="198"/>
        <end position="221"/>
    </location>
</feature>
<feature type="transmembrane region" description="Helical" evidence="1">
    <location>
        <begin position="261"/>
        <end position="280"/>
    </location>
</feature>
<feature type="transmembrane region" description="Helical" evidence="1">
    <location>
        <begin position="175"/>
        <end position="192"/>
    </location>
</feature>
<dbReference type="AlphaFoldDB" id="A0A6P1TNC9"/>
<feature type="transmembrane region" description="Helical" evidence="1">
    <location>
        <begin position="116"/>
        <end position="133"/>
    </location>
</feature>
<gene>
    <name evidence="2" type="ORF">Ana3638_15230</name>
</gene>
<proteinExistence type="predicted"/>
<dbReference type="RefSeq" id="WP_161838798.1">
    <property type="nucleotide sequence ID" value="NZ_CP048000.1"/>
</dbReference>
<protein>
    <recommendedName>
        <fullName evidence="4">YhhN-like protein</fullName>
    </recommendedName>
</protein>
<sequence length="297" mass="34573">MDYYNECKLREKGMVIANKKFNNKKFNNKKFNNKRICNKGKSNKEIRNNRTSNKKSFIIVYILIQILVYISFMTIDITQSSLYSASSFLKFSGIILCFLFTILYDSRNCDRKDIHILRLALLFTVISDLFILILDYYLIGLVTFCIVQSLYLIRLGKWRNDLKIGDTAAIILKNFIRNLIITSIVLIILIVIKIKMEWLIIISCYYFISILFNVIDAILLAAKSKHKNKVIFAGSMILFILCDINVGFFNLSDFIFISSKWFTLLYSFSTIAMWMFYLPAQLGISLSGQMNEYGNNM</sequence>
<keyword evidence="1" id="KW-1133">Transmembrane helix</keyword>
<accession>A0A6P1TNC9</accession>
<feature type="transmembrane region" description="Helical" evidence="1">
    <location>
        <begin position="230"/>
        <end position="249"/>
    </location>
</feature>
<feature type="transmembrane region" description="Helical" evidence="1">
    <location>
        <begin position="81"/>
        <end position="104"/>
    </location>
</feature>
<dbReference type="Proteomes" id="UP000464314">
    <property type="component" value="Chromosome"/>
</dbReference>
<organism evidence="2 3">
    <name type="scientific">Anaerocolumna sedimenticola</name>
    <dbReference type="NCBI Taxonomy" id="2696063"/>
    <lineage>
        <taxon>Bacteria</taxon>
        <taxon>Bacillati</taxon>
        <taxon>Bacillota</taxon>
        <taxon>Clostridia</taxon>
        <taxon>Lachnospirales</taxon>
        <taxon>Lachnospiraceae</taxon>
        <taxon>Anaerocolumna</taxon>
    </lineage>
</organism>
<dbReference type="EMBL" id="CP048000">
    <property type="protein sequence ID" value="QHQ61973.1"/>
    <property type="molecule type" value="Genomic_DNA"/>
</dbReference>
<feature type="transmembrane region" description="Helical" evidence="1">
    <location>
        <begin position="57"/>
        <end position="75"/>
    </location>
</feature>
<reference evidence="2 3" key="1">
    <citation type="submission" date="2020-01" db="EMBL/GenBank/DDBJ databases">
        <title>Genome analysis of Anaerocolumna sp. CBA3638.</title>
        <authorList>
            <person name="Kim J."/>
            <person name="Roh S.W."/>
        </authorList>
    </citation>
    <scope>NUCLEOTIDE SEQUENCE [LARGE SCALE GENOMIC DNA]</scope>
    <source>
        <strain evidence="2 3">CBA3638</strain>
    </source>
</reference>
<evidence type="ECO:0000313" key="3">
    <source>
        <dbReference type="Proteomes" id="UP000464314"/>
    </source>
</evidence>